<keyword evidence="2" id="KW-0378">Hydrolase</keyword>
<dbReference type="Gene3D" id="3.30.420.10">
    <property type="entry name" value="Ribonuclease H-like superfamily/Ribonuclease H"/>
    <property type="match status" value="1"/>
</dbReference>
<protein>
    <submittedName>
        <fullName evidence="2">DDE superfamily endonuclease</fullName>
    </submittedName>
</protein>
<dbReference type="GO" id="GO:0004519">
    <property type="term" value="F:endonuclease activity"/>
    <property type="evidence" value="ECO:0007669"/>
    <property type="project" value="UniProtKB-KW"/>
</dbReference>
<proteinExistence type="predicted"/>
<reference evidence="2" key="2">
    <citation type="submission" date="2016-06" db="EMBL/GenBank/DDBJ databases">
        <title>The genome of a short-lived fish provides insights into sex chromosome evolution and the genetic control of aging.</title>
        <authorList>
            <person name="Reichwald K."/>
            <person name="Felder M."/>
            <person name="Petzold A."/>
            <person name="Koch P."/>
            <person name="Groth M."/>
            <person name="Platzer M."/>
        </authorList>
    </citation>
    <scope>NUCLEOTIDE SEQUENCE</scope>
    <source>
        <tissue evidence="2">Brain</tissue>
    </source>
</reference>
<dbReference type="InterPro" id="IPR047655">
    <property type="entry name" value="Transpos_IS630-like"/>
</dbReference>
<keyword evidence="2" id="KW-0255">Endonuclease</keyword>
<dbReference type="SUPFAM" id="SSF46689">
    <property type="entry name" value="Homeodomain-like"/>
    <property type="match status" value="1"/>
</dbReference>
<dbReference type="InterPro" id="IPR036397">
    <property type="entry name" value="RNaseH_sf"/>
</dbReference>
<dbReference type="NCBIfam" id="NF033545">
    <property type="entry name" value="transpos_IS630"/>
    <property type="match status" value="1"/>
</dbReference>
<dbReference type="Pfam" id="PF13358">
    <property type="entry name" value="DDE_3"/>
    <property type="match status" value="1"/>
</dbReference>
<gene>
    <name evidence="2" type="primary">Nfu_g_1_025775</name>
</gene>
<dbReference type="GO" id="GO:0003676">
    <property type="term" value="F:nucleic acid binding"/>
    <property type="evidence" value="ECO:0007669"/>
    <property type="project" value="InterPro"/>
</dbReference>
<dbReference type="InterPro" id="IPR009057">
    <property type="entry name" value="Homeodomain-like_sf"/>
</dbReference>
<organism evidence="2">
    <name type="scientific">Nothobranchius furzeri</name>
    <name type="common">Turquoise killifish</name>
    <dbReference type="NCBI Taxonomy" id="105023"/>
    <lineage>
        <taxon>Eukaryota</taxon>
        <taxon>Metazoa</taxon>
        <taxon>Chordata</taxon>
        <taxon>Craniata</taxon>
        <taxon>Vertebrata</taxon>
        <taxon>Euteleostomi</taxon>
        <taxon>Actinopterygii</taxon>
        <taxon>Neopterygii</taxon>
        <taxon>Teleostei</taxon>
        <taxon>Neoteleostei</taxon>
        <taxon>Acanthomorphata</taxon>
        <taxon>Ovalentaria</taxon>
        <taxon>Atherinomorphae</taxon>
        <taxon>Cyprinodontiformes</taxon>
        <taxon>Nothobranchiidae</taxon>
        <taxon>Nothobranchius</taxon>
    </lineage>
</organism>
<sequence>MEGGRARGRARGGRGRRGRARTIISNDIRATVVDHVINHGLTMREAGQRVHPNLSCFTVACIIRTFRQENRMIRRPTGGGRQHLFTEQQELALVDMVRANNAIRLHQLQSHIIADRQSFGNINTVCITTIRRILTKHHITMKQLYRVPFQRNNARVKELRREYVQIMLAMDGAAQPHECIYIDEAGFNLTKNGRRGRNLIGRRAIVLVPGQREGNITLCAAISLQGLLHHHAKLGPYNSQEILTFLDGLHDIVIQNRPEQPRFVVVWDNVSFHQAALVQDWFTHHEGFEVVYLPPYSPFLNPMEEFFSAWRWRVYDRQPHARMPLSQAMEQACGDIEIGSIQG</sequence>
<reference evidence="2" key="1">
    <citation type="submission" date="2016-05" db="EMBL/GenBank/DDBJ databases">
        <authorList>
            <person name="Lavstsen T."/>
            <person name="Jespersen J.S."/>
        </authorList>
    </citation>
    <scope>NUCLEOTIDE SEQUENCE</scope>
    <source>
        <tissue evidence="2">Brain</tissue>
    </source>
</reference>
<accession>A0A1A7ZNK2</accession>
<feature type="domain" description="Tc1-like transposase DDE" evidence="1">
    <location>
        <begin position="180"/>
        <end position="316"/>
    </location>
</feature>
<evidence type="ECO:0000259" key="1">
    <source>
        <dbReference type="Pfam" id="PF13358"/>
    </source>
</evidence>
<dbReference type="EMBL" id="HADY01005100">
    <property type="protein sequence ID" value="SBP43585.1"/>
    <property type="molecule type" value="Transcribed_RNA"/>
</dbReference>
<dbReference type="AlphaFoldDB" id="A0A1A7ZNK2"/>
<evidence type="ECO:0000313" key="2">
    <source>
        <dbReference type="EMBL" id="SBP43585.1"/>
    </source>
</evidence>
<dbReference type="InterPro" id="IPR038717">
    <property type="entry name" value="Tc1-like_DDE_dom"/>
</dbReference>
<keyword evidence="2" id="KW-0540">Nuclease</keyword>
<dbReference type="PANTHER" id="PTHR46564">
    <property type="entry name" value="TRANSPOSASE"/>
    <property type="match status" value="1"/>
</dbReference>
<dbReference type="PANTHER" id="PTHR46564:SF1">
    <property type="entry name" value="TRANSPOSASE"/>
    <property type="match status" value="1"/>
</dbReference>
<name>A0A1A7ZNK2_NOTFU</name>